<dbReference type="Gene3D" id="3.90.1170.50">
    <property type="entry name" value="Aldehyde oxidase/xanthine dehydrogenase, a/b hammerhead"/>
    <property type="match status" value="1"/>
</dbReference>
<dbReference type="InterPro" id="IPR016208">
    <property type="entry name" value="Ald_Oxase/xanthine_DH-like"/>
</dbReference>
<dbReference type="PANTHER" id="PTHR11908:SF132">
    <property type="entry name" value="ALDEHYDE OXIDASE 1-RELATED"/>
    <property type="match status" value="1"/>
</dbReference>
<dbReference type="SMART" id="SM01008">
    <property type="entry name" value="Ald_Xan_dh_C"/>
    <property type="match status" value="1"/>
</dbReference>
<sequence>MSEFKLNERLLKAVGKPLRRKEDLRLLTGKGRFTDDFNLPGQVWAAMVRSPHPHAKINSIDKTAALAMPGVLAVYTGANCIADGLKPIPHSPVPSTRYDVKLTGRGGTKIFIGAHDVLPPDKVRHVGEAVAMVVAETRAQAYAAAEAVEVDYEPLPSVADSRQALSPDAPKLYDEMQDNVLVDAKFGDSENTEKAFARAAHVVSMQTHIGRVTGVPLEPRASLAFYDPADGRYTLYAGSGGAVKQKYEIAGVLGVEPKDVRIIALDIGGNFGTRNRAFVEFGLVCYASKKLGKPVKFRAERTESFLTDYQGRDLFVDISLALDKDGKFLAIKTANLSNVGSRCVSLSPLSKGSGLITGSYNIPYATLHAQAVYTNTMPTQAYRSSGRPEVTFAIERLIDKAARELGFDRLDLRRRNLVTPEQMPYTNATGMNYDSGEYEANMDRLLALADWPGVEERRKEARSRGKILGVGFSNYVESSIGSPKERADLIVHADSVELVIGTQPAGQGHETSFAQVTADLLGLPFDSVNVTLGDTDIVSAGGGTHSGRSMRHASTVIALASGDLIAKGEKLAAHIFGVPIEEVTFEDGIFRVADRNISLSWFDLAARSNGPDIPADLRGGLKVRRDNEMHTPVFPNGACCCEIEIDIETGGLEIVRYSTVDDVGRCINPLIVHGQTHGGIAQGVGQALWEDFHIDPESGIPTAGSFMDYGMPRFDNMPSFKTQIVEVLSPTNPFGVKAGGEGGTTPAPAVIMSAIEDGLKEFRPFELELPITSLKVWTIIQHGRQRQKEARA</sequence>
<dbReference type="SUPFAM" id="SSF56003">
    <property type="entry name" value="Molybdenum cofactor-binding domain"/>
    <property type="match status" value="1"/>
</dbReference>
<keyword evidence="2" id="KW-0560">Oxidoreductase</keyword>
<evidence type="ECO:0000313" key="4">
    <source>
        <dbReference type="EMBL" id="AXK83649.1"/>
    </source>
</evidence>
<name>A0A346A3A2_9HYPH</name>
<feature type="domain" description="Aldehyde oxidase/xanthine dehydrogenase a/b hammerhead" evidence="3">
    <location>
        <begin position="28"/>
        <end position="156"/>
    </location>
</feature>
<evidence type="ECO:0000259" key="3">
    <source>
        <dbReference type="SMART" id="SM01008"/>
    </source>
</evidence>
<dbReference type="Gene3D" id="3.30.365.10">
    <property type="entry name" value="Aldehyde oxidase/xanthine dehydrogenase, molybdopterin binding domain"/>
    <property type="match status" value="4"/>
</dbReference>
<dbReference type="SUPFAM" id="SSF54665">
    <property type="entry name" value="CO dehydrogenase molybdoprotein N-domain-like"/>
    <property type="match status" value="1"/>
</dbReference>
<dbReference type="OrthoDB" id="9758509at2"/>
<proteinExistence type="predicted"/>
<accession>A0A346A3A2</accession>
<dbReference type="InterPro" id="IPR000674">
    <property type="entry name" value="Ald_Oxase/Xan_DH_a/b"/>
</dbReference>
<organism evidence="4 5">
    <name type="scientific">Pseudolabrys taiwanensis</name>
    <dbReference type="NCBI Taxonomy" id="331696"/>
    <lineage>
        <taxon>Bacteria</taxon>
        <taxon>Pseudomonadati</taxon>
        <taxon>Pseudomonadota</taxon>
        <taxon>Alphaproteobacteria</taxon>
        <taxon>Hyphomicrobiales</taxon>
        <taxon>Xanthobacteraceae</taxon>
        <taxon>Pseudolabrys</taxon>
    </lineage>
</organism>
<gene>
    <name evidence="4" type="ORF">DW352_25855</name>
</gene>
<dbReference type="Pfam" id="PF20256">
    <property type="entry name" value="MoCoBD_2"/>
    <property type="match status" value="1"/>
</dbReference>
<reference evidence="4 5" key="1">
    <citation type="submission" date="2018-07" db="EMBL/GenBank/DDBJ databases">
        <authorList>
            <person name="Quirk P.G."/>
            <person name="Krulwich T.A."/>
        </authorList>
    </citation>
    <scope>NUCLEOTIDE SEQUENCE [LARGE SCALE GENOMIC DNA]</scope>
    <source>
        <strain evidence="4 5">CC-BB4</strain>
    </source>
</reference>
<dbReference type="Proteomes" id="UP000254889">
    <property type="component" value="Chromosome"/>
</dbReference>
<dbReference type="EMBL" id="CP031417">
    <property type="protein sequence ID" value="AXK83649.1"/>
    <property type="molecule type" value="Genomic_DNA"/>
</dbReference>
<dbReference type="InterPro" id="IPR036856">
    <property type="entry name" value="Ald_Oxase/Xan_DH_a/b_sf"/>
</dbReference>
<evidence type="ECO:0000256" key="2">
    <source>
        <dbReference type="ARBA" id="ARBA00023002"/>
    </source>
</evidence>
<dbReference type="InterPro" id="IPR037165">
    <property type="entry name" value="AldOxase/xan_DH_Mopterin-bd_sf"/>
</dbReference>
<dbReference type="GO" id="GO:0005506">
    <property type="term" value="F:iron ion binding"/>
    <property type="evidence" value="ECO:0007669"/>
    <property type="project" value="InterPro"/>
</dbReference>
<dbReference type="InterPro" id="IPR046867">
    <property type="entry name" value="AldOxase/xan_DH_MoCoBD2"/>
</dbReference>
<dbReference type="KEGG" id="ptaw:DW352_25855"/>
<evidence type="ECO:0000256" key="1">
    <source>
        <dbReference type="ARBA" id="ARBA00022505"/>
    </source>
</evidence>
<dbReference type="InterPro" id="IPR008274">
    <property type="entry name" value="AldOxase/xan_DH_MoCoBD1"/>
</dbReference>
<dbReference type="AlphaFoldDB" id="A0A346A3A2"/>
<dbReference type="Pfam" id="PF01315">
    <property type="entry name" value="Ald_Xan_dh_C"/>
    <property type="match status" value="1"/>
</dbReference>
<dbReference type="RefSeq" id="WP_115694028.1">
    <property type="nucleotide sequence ID" value="NZ_CP031417.1"/>
</dbReference>
<dbReference type="Pfam" id="PF02738">
    <property type="entry name" value="MoCoBD_1"/>
    <property type="match status" value="1"/>
</dbReference>
<evidence type="ECO:0000313" key="5">
    <source>
        <dbReference type="Proteomes" id="UP000254889"/>
    </source>
</evidence>
<dbReference type="GO" id="GO:0016491">
    <property type="term" value="F:oxidoreductase activity"/>
    <property type="evidence" value="ECO:0007669"/>
    <property type="project" value="UniProtKB-KW"/>
</dbReference>
<keyword evidence="1" id="KW-0500">Molybdenum</keyword>
<keyword evidence="5" id="KW-1185">Reference proteome</keyword>
<dbReference type="PANTHER" id="PTHR11908">
    <property type="entry name" value="XANTHINE DEHYDROGENASE"/>
    <property type="match status" value="1"/>
</dbReference>
<protein>
    <submittedName>
        <fullName evidence="4">Xanthine dehydrogenase family protein molybdopterin-binding subunit</fullName>
    </submittedName>
</protein>